<feature type="transmembrane region" description="Helical" evidence="2">
    <location>
        <begin position="198"/>
        <end position="224"/>
    </location>
</feature>
<feature type="domain" description="Acyltransferase 3" evidence="3">
    <location>
        <begin position="133"/>
        <end position="452"/>
    </location>
</feature>
<dbReference type="RefSeq" id="WP_010986253.1">
    <property type="nucleotide sequence ID" value="NZ_BAABTN010000003.1"/>
</dbReference>
<keyword evidence="2" id="KW-0472">Membrane</keyword>
<feature type="transmembrane region" description="Helical" evidence="2">
    <location>
        <begin position="438"/>
        <end position="458"/>
    </location>
</feature>
<evidence type="ECO:0000313" key="4">
    <source>
        <dbReference type="EMBL" id="BBJ52900.1"/>
    </source>
</evidence>
<protein>
    <recommendedName>
        <fullName evidence="3">Acyltransferase 3 domain-containing protein</fullName>
    </recommendedName>
</protein>
<dbReference type="PANTHER" id="PTHR13328:SF4">
    <property type="entry name" value="NEGATIVE ELONGATION FACTOR A"/>
    <property type="match status" value="1"/>
</dbReference>
<accession>A0A499VJ41</accession>
<feature type="compositionally biased region" description="Low complexity" evidence="1">
    <location>
        <begin position="1"/>
        <end position="72"/>
    </location>
</feature>
<dbReference type="Pfam" id="PF01757">
    <property type="entry name" value="Acyl_transf_3"/>
    <property type="match status" value="1"/>
</dbReference>
<evidence type="ECO:0000256" key="2">
    <source>
        <dbReference type="SAM" id="Phobius"/>
    </source>
</evidence>
<proteinExistence type="predicted"/>
<reference evidence="4" key="1">
    <citation type="submission" date="2019-04" db="EMBL/GenBank/DDBJ databases">
        <title>Draft genome sequences of Streptomyces avermitilis MC3.</title>
        <authorList>
            <person name="Komaki H."/>
            <person name="Tamura T."/>
            <person name="Hosoyama A."/>
        </authorList>
    </citation>
    <scope>NUCLEOTIDE SEQUENCE</scope>
    <source>
        <strain evidence="4">MC3</strain>
    </source>
</reference>
<dbReference type="GeneID" id="41541910"/>
<feature type="transmembrane region" description="Helical" evidence="2">
    <location>
        <begin position="292"/>
        <end position="311"/>
    </location>
</feature>
<sequence length="471" mass="53083">MSWGPEQQQGYGYGQQPQPQSQPYGQPSQSQPQPYGQQQPLAQPYGQQYPPPYGQQQPYGQGYVQPGPYEQQWQHAPAQPEAAAVTSTVQMDPVPAAPEAEAPEGATSGADAPAPGADAPEPRPKAKAGGRDRYFDALRAVALVRVVTYHTFGWAWAGLVFPSMGVMFALAGTLMAKSLERPALKVVKSRMRRLLPPFWFWGVFVVLAMMIHGWMPGWEIVYWIVPVGDPPGNAWGSQAYEILWYLRTYLWFVWLSPVLLWVFRKAPIPVLLLSLVPIVVFQFGWQPPWNRFGSALTDIATYLFCWLVGFAHREGVLQRLKPVAVVALSLAALAYGGWYAFAHQGEFGTYDLDENPLAQAFWSAGFVALLMYFKAHYDVDFAWLARFKRLDRIVTIFNGRAVTIYLWHEIALILAVPLIDQFWKVPAFEKWLPLESQWFMFGIGWALIWIAVPLVGWVEDVAAKKKPKLLP</sequence>
<feature type="region of interest" description="Disordered" evidence="1">
    <location>
        <begin position="1"/>
        <end position="129"/>
    </location>
</feature>
<dbReference type="AlphaFoldDB" id="A0A499VJ41"/>
<gene>
    <name evidence="4" type="ORF">SAVMC3_55290</name>
</gene>
<evidence type="ECO:0000259" key="3">
    <source>
        <dbReference type="Pfam" id="PF01757"/>
    </source>
</evidence>
<organism evidence="4">
    <name type="scientific">Streptomyces avermitilis</name>
    <dbReference type="NCBI Taxonomy" id="33903"/>
    <lineage>
        <taxon>Bacteria</taxon>
        <taxon>Bacillati</taxon>
        <taxon>Actinomycetota</taxon>
        <taxon>Actinomycetes</taxon>
        <taxon>Kitasatosporales</taxon>
        <taxon>Streptomycetaceae</taxon>
        <taxon>Streptomyces</taxon>
    </lineage>
</organism>
<keyword evidence="2" id="KW-0812">Transmembrane</keyword>
<feature type="transmembrane region" description="Helical" evidence="2">
    <location>
        <begin position="397"/>
        <end position="418"/>
    </location>
</feature>
<dbReference type="EMBL" id="AP019621">
    <property type="protein sequence ID" value="BBJ52900.1"/>
    <property type="molecule type" value="Genomic_DNA"/>
</dbReference>
<evidence type="ECO:0000256" key="1">
    <source>
        <dbReference type="SAM" id="MobiDB-lite"/>
    </source>
</evidence>
<feature type="transmembrane region" description="Helical" evidence="2">
    <location>
        <begin position="270"/>
        <end position="286"/>
    </location>
</feature>
<dbReference type="GO" id="GO:0016747">
    <property type="term" value="F:acyltransferase activity, transferring groups other than amino-acyl groups"/>
    <property type="evidence" value="ECO:0007669"/>
    <property type="project" value="InterPro"/>
</dbReference>
<feature type="transmembrane region" description="Helical" evidence="2">
    <location>
        <begin position="244"/>
        <end position="263"/>
    </location>
</feature>
<keyword evidence="2" id="KW-1133">Transmembrane helix</keyword>
<dbReference type="InterPro" id="IPR002656">
    <property type="entry name" value="Acyl_transf_3_dom"/>
</dbReference>
<feature type="compositionally biased region" description="Basic and acidic residues" evidence="1">
    <location>
        <begin position="120"/>
        <end position="129"/>
    </location>
</feature>
<name>A0A499VJ41_STRAX</name>
<feature type="transmembrane region" description="Helical" evidence="2">
    <location>
        <begin position="361"/>
        <end position="385"/>
    </location>
</feature>
<dbReference type="InterPro" id="IPR052828">
    <property type="entry name" value="NELF-A_domain"/>
</dbReference>
<feature type="compositionally biased region" description="Low complexity" evidence="1">
    <location>
        <begin position="97"/>
        <end position="119"/>
    </location>
</feature>
<feature type="transmembrane region" description="Helical" evidence="2">
    <location>
        <begin position="154"/>
        <end position="177"/>
    </location>
</feature>
<dbReference type="OMA" id="IWPANEN"/>
<dbReference type="PANTHER" id="PTHR13328">
    <property type="entry name" value="NEGATIVE ELONGATION FACTOR A NELF-A"/>
    <property type="match status" value="1"/>
</dbReference>
<feature type="transmembrane region" description="Helical" evidence="2">
    <location>
        <begin position="323"/>
        <end position="341"/>
    </location>
</feature>